<dbReference type="Pfam" id="PF12276">
    <property type="entry name" value="DUF3617"/>
    <property type="match status" value="1"/>
</dbReference>
<evidence type="ECO:0000313" key="3">
    <source>
        <dbReference type="Proteomes" id="UP000190061"/>
    </source>
</evidence>
<feature type="signal peptide" evidence="1">
    <location>
        <begin position="1"/>
        <end position="21"/>
    </location>
</feature>
<dbReference type="Proteomes" id="UP000190061">
    <property type="component" value="Unassembled WGS sequence"/>
</dbReference>
<reference evidence="2 3" key="1">
    <citation type="submission" date="2017-02" db="EMBL/GenBank/DDBJ databases">
        <authorList>
            <person name="Peterson S.W."/>
        </authorList>
    </citation>
    <scope>NUCLEOTIDE SEQUENCE [LARGE SCALE GENOMIC DNA]</scope>
    <source>
        <strain evidence="2 3">DSM 21749</strain>
    </source>
</reference>
<evidence type="ECO:0000313" key="2">
    <source>
        <dbReference type="EMBL" id="SKA23317.1"/>
    </source>
</evidence>
<sequence length="142" mass="14977">MHTRAIATGIVAGLASIAAQAACAQGNDEQWSVTVETRMTRPMSTTLPPFTTTVCTPPDADQGPPPMQQGDCKVEQYAREGDRRTYRVACTQGGTRTVGEGWTEKSGTSAYRGEMRMASDDGGVAMDMSYAGTLTGSCTAGR</sequence>
<accession>A0A1T4S597</accession>
<evidence type="ECO:0008006" key="4">
    <source>
        <dbReference type="Google" id="ProtNLM"/>
    </source>
</evidence>
<keyword evidence="3" id="KW-1185">Reference proteome</keyword>
<dbReference type="AlphaFoldDB" id="A0A1T4S597"/>
<dbReference type="STRING" id="1122188.SAMN02745674_02581"/>
<dbReference type="RefSeq" id="WP_078759119.1">
    <property type="nucleotide sequence ID" value="NZ_FUXP01000013.1"/>
</dbReference>
<dbReference type="EMBL" id="FUXP01000013">
    <property type="protein sequence ID" value="SKA23317.1"/>
    <property type="molecule type" value="Genomic_DNA"/>
</dbReference>
<evidence type="ECO:0000256" key="1">
    <source>
        <dbReference type="SAM" id="SignalP"/>
    </source>
</evidence>
<dbReference type="InterPro" id="IPR022061">
    <property type="entry name" value="DUF3617"/>
</dbReference>
<gene>
    <name evidence="2" type="ORF">SAMN02745674_02581</name>
</gene>
<keyword evidence="1" id="KW-0732">Signal</keyword>
<feature type="chain" id="PRO_5012933588" description="DUF3617 family protein" evidence="1">
    <location>
        <begin position="22"/>
        <end position="142"/>
    </location>
</feature>
<name>A0A1T4S597_9GAMM</name>
<proteinExistence type="predicted"/>
<protein>
    <recommendedName>
        <fullName evidence="4">DUF3617 family protein</fullName>
    </recommendedName>
</protein>
<organism evidence="2 3">
    <name type="scientific">Lysobacter spongiicola DSM 21749</name>
    <dbReference type="NCBI Taxonomy" id="1122188"/>
    <lineage>
        <taxon>Bacteria</taxon>
        <taxon>Pseudomonadati</taxon>
        <taxon>Pseudomonadota</taxon>
        <taxon>Gammaproteobacteria</taxon>
        <taxon>Lysobacterales</taxon>
        <taxon>Lysobacteraceae</taxon>
        <taxon>Novilysobacter</taxon>
    </lineage>
</organism>